<evidence type="ECO:0000313" key="11">
    <source>
        <dbReference type="Proteomes" id="UP001333710"/>
    </source>
</evidence>
<comment type="catalytic activity">
    <reaction evidence="7">
        <text>deamido-NAD(+) + L-glutamine + ATP + H2O = L-glutamate + AMP + diphosphate + NAD(+) + H(+)</text>
        <dbReference type="Rhea" id="RHEA:24384"/>
        <dbReference type="ChEBI" id="CHEBI:15377"/>
        <dbReference type="ChEBI" id="CHEBI:15378"/>
        <dbReference type="ChEBI" id="CHEBI:29985"/>
        <dbReference type="ChEBI" id="CHEBI:30616"/>
        <dbReference type="ChEBI" id="CHEBI:33019"/>
        <dbReference type="ChEBI" id="CHEBI:57540"/>
        <dbReference type="ChEBI" id="CHEBI:58359"/>
        <dbReference type="ChEBI" id="CHEBI:58437"/>
        <dbReference type="ChEBI" id="CHEBI:456215"/>
        <dbReference type="EC" id="6.3.5.1"/>
    </reaction>
</comment>
<comment type="pathway">
    <text evidence="1 7">Cofactor biosynthesis; NAD(+) biosynthesis; NAD(+) from deamido-NAD(+) (L-Gln route): step 1/1.</text>
</comment>
<protein>
    <recommendedName>
        <fullName evidence="7">Glutamine-dependent NAD(+) synthetase</fullName>
        <ecNumber evidence="7">6.3.5.1</ecNumber>
    </recommendedName>
    <alternativeName>
        <fullName evidence="7">NAD(+) synthase [glutamine-hydrolyzing]</fullName>
    </alternativeName>
</protein>
<dbReference type="InterPro" id="IPR014729">
    <property type="entry name" value="Rossmann-like_a/b/a_fold"/>
</dbReference>
<dbReference type="PROSITE" id="PS50263">
    <property type="entry name" value="CN_HYDROLASE"/>
    <property type="match status" value="1"/>
</dbReference>
<dbReference type="EMBL" id="AP027272">
    <property type="protein sequence ID" value="BDX07952.1"/>
    <property type="molecule type" value="Genomic_DNA"/>
</dbReference>
<dbReference type="SUPFAM" id="SSF56317">
    <property type="entry name" value="Carbon-nitrogen hydrolase"/>
    <property type="match status" value="1"/>
</dbReference>
<dbReference type="SUPFAM" id="SSF52402">
    <property type="entry name" value="Adenine nucleotide alpha hydrolases-like"/>
    <property type="match status" value="1"/>
</dbReference>
<name>A0AA48KT90_9ALTE</name>
<proteinExistence type="inferred from homology"/>
<feature type="domain" description="CN hydrolase" evidence="9">
    <location>
        <begin position="1"/>
        <end position="305"/>
    </location>
</feature>
<dbReference type="InterPro" id="IPR003010">
    <property type="entry name" value="C-N_Hydrolase"/>
</dbReference>
<dbReference type="Pfam" id="PF00795">
    <property type="entry name" value="CN_hydrolase"/>
    <property type="match status" value="1"/>
</dbReference>
<dbReference type="NCBIfam" id="TIGR00552">
    <property type="entry name" value="nadE"/>
    <property type="match status" value="1"/>
</dbReference>
<evidence type="ECO:0000256" key="5">
    <source>
        <dbReference type="ARBA" id="ARBA00022840"/>
    </source>
</evidence>
<keyword evidence="11" id="KW-1185">Reference proteome</keyword>
<dbReference type="PANTHER" id="PTHR23090">
    <property type="entry name" value="NH 3 /GLUTAMINE-DEPENDENT NAD + SYNTHETASE"/>
    <property type="match status" value="1"/>
</dbReference>
<dbReference type="AlphaFoldDB" id="A0AA48KT90"/>
<evidence type="ECO:0000256" key="4">
    <source>
        <dbReference type="ARBA" id="ARBA00022741"/>
    </source>
</evidence>
<sequence>MKIALAQMHVVPMNPEKNLETMLNMIESARQQNAEIVVFPELCLSGYLLSDQWLNRQFCRDLMHLNAPLLEASKGLTLVFGNIYEVPATDSGGFHPNKDGRTRLYNAAYVMHDGAYAQRSESVDFLLPDGVHPKTLLPNYRFFDDQRYFFSLADVAQDFSVPVSSLAQPFLIDTSDGPIKLGVQVCEDLWCKDYRIQGESINVSKYLIQNGADLLVNISASPWTFHKNDARDRRIKFLKAEIEQADLSFVPFYYANNVGAQNNGKNIVTFDGDSSAYNRKGELVRESIKPFQQDLLVLDHQKIDKVTAQRGSSARIAQKYHAIVTGLRHIPELLGWQEPPKFVIGLSGGVDSALVAALLKQAFGADSVWTVNMPSQYNSEKTKNAAAFISEKLGVKHLVVPIESLVQEQMEVFGKLDESCPSPQWMRKLSDENIQAKIRGTSILSNIAGRYGRMFTNNGNKVEIALGYATLYGDVGGVIAPIGDLTKAEVFAMVRFLNSEIFKEEVLPETMLPDELFRFGSDDIAPSAELRDAQVDPMKFGYHCALLEAATSFKKVTAEEVMSWYLEGTLAKHLNVAEALLQRWGLKDPETFITDLEWFYEAIRKSVFKRIQAPPIILTSPSAYGFDIRESQLPQWQSPNYLALKQKVLAMDSYQERLALGGRL</sequence>
<dbReference type="PIRSF" id="PIRSF006630">
    <property type="entry name" value="NADS_GAT"/>
    <property type="match status" value="1"/>
</dbReference>
<gene>
    <name evidence="10" type="primary">nadE</name>
    <name evidence="10" type="ORF">MACH26_34730</name>
</gene>
<dbReference type="EC" id="6.3.5.1" evidence="7"/>
<dbReference type="KEGG" id="pmaw:MACH26_34730"/>
<evidence type="ECO:0000313" key="10">
    <source>
        <dbReference type="EMBL" id="BDX07952.1"/>
    </source>
</evidence>
<keyword evidence="3 7" id="KW-0436">Ligase</keyword>
<dbReference type="PANTHER" id="PTHR23090:SF9">
    <property type="entry name" value="GLUTAMINE-DEPENDENT NAD(+) SYNTHETASE"/>
    <property type="match status" value="1"/>
</dbReference>
<dbReference type="CDD" id="cd00553">
    <property type="entry name" value="NAD_synthase"/>
    <property type="match status" value="1"/>
</dbReference>
<dbReference type="Gene3D" id="3.40.50.620">
    <property type="entry name" value="HUPs"/>
    <property type="match status" value="1"/>
</dbReference>
<dbReference type="Pfam" id="PF02540">
    <property type="entry name" value="NAD_synthase"/>
    <property type="match status" value="1"/>
</dbReference>
<dbReference type="GO" id="GO:0005737">
    <property type="term" value="C:cytoplasm"/>
    <property type="evidence" value="ECO:0007669"/>
    <property type="project" value="InterPro"/>
</dbReference>
<dbReference type="Gene3D" id="3.60.110.10">
    <property type="entry name" value="Carbon-nitrogen hydrolase"/>
    <property type="match status" value="1"/>
</dbReference>
<dbReference type="InterPro" id="IPR003694">
    <property type="entry name" value="NAD_synthase"/>
</dbReference>
<dbReference type="InterPro" id="IPR036526">
    <property type="entry name" value="C-N_Hydrolase_sf"/>
</dbReference>
<evidence type="ECO:0000256" key="2">
    <source>
        <dbReference type="ARBA" id="ARBA00007145"/>
    </source>
</evidence>
<accession>A0AA48KT90</accession>
<evidence type="ECO:0000256" key="8">
    <source>
        <dbReference type="RuleBase" id="RU003811"/>
    </source>
</evidence>
<reference evidence="10" key="1">
    <citation type="submission" date="2023-01" db="EMBL/GenBank/DDBJ databases">
        <title>Complete genome sequence of Planctobacterium marinum strain Dej080120_11.</title>
        <authorList>
            <person name="Ueki S."/>
            <person name="Maruyama F."/>
        </authorList>
    </citation>
    <scope>NUCLEOTIDE SEQUENCE</scope>
    <source>
        <strain evidence="10">Dej080120_11</strain>
    </source>
</reference>
<dbReference type="CDD" id="cd07570">
    <property type="entry name" value="GAT_Gln-NAD-synth"/>
    <property type="match status" value="1"/>
</dbReference>
<dbReference type="GO" id="GO:0003952">
    <property type="term" value="F:NAD+ synthase (glutamine-hydrolyzing) activity"/>
    <property type="evidence" value="ECO:0007669"/>
    <property type="project" value="UniProtKB-UniRule"/>
</dbReference>
<evidence type="ECO:0000256" key="1">
    <source>
        <dbReference type="ARBA" id="ARBA00005188"/>
    </source>
</evidence>
<comment type="similarity">
    <text evidence="2 7">In the C-terminal section; belongs to the NAD synthetase family.</text>
</comment>
<evidence type="ECO:0000256" key="6">
    <source>
        <dbReference type="ARBA" id="ARBA00023027"/>
    </source>
</evidence>
<evidence type="ECO:0000256" key="3">
    <source>
        <dbReference type="ARBA" id="ARBA00022598"/>
    </source>
</evidence>
<keyword evidence="5 7" id="KW-0067">ATP-binding</keyword>
<dbReference type="GO" id="GO:0009435">
    <property type="term" value="P:NAD+ biosynthetic process"/>
    <property type="evidence" value="ECO:0007669"/>
    <property type="project" value="UniProtKB-UniRule"/>
</dbReference>
<keyword evidence="4 7" id="KW-0547">Nucleotide-binding</keyword>
<evidence type="ECO:0000259" key="9">
    <source>
        <dbReference type="PROSITE" id="PS50263"/>
    </source>
</evidence>
<dbReference type="InterPro" id="IPR014445">
    <property type="entry name" value="Gln-dep_NAD_synthase"/>
</dbReference>
<dbReference type="InterPro" id="IPR022310">
    <property type="entry name" value="NAD/GMP_synthase"/>
</dbReference>
<dbReference type="GO" id="GO:0005524">
    <property type="term" value="F:ATP binding"/>
    <property type="evidence" value="ECO:0007669"/>
    <property type="project" value="UniProtKB-UniRule"/>
</dbReference>
<dbReference type="Proteomes" id="UP001333710">
    <property type="component" value="Chromosome"/>
</dbReference>
<keyword evidence="6 7" id="KW-0520">NAD</keyword>
<dbReference type="GO" id="GO:0004359">
    <property type="term" value="F:glutaminase activity"/>
    <property type="evidence" value="ECO:0007669"/>
    <property type="project" value="InterPro"/>
</dbReference>
<evidence type="ECO:0000256" key="7">
    <source>
        <dbReference type="PIRNR" id="PIRNR006630"/>
    </source>
</evidence>
<comment type="similarity">
    <text evidence="8">Belongs to the NAD synthetase family.</text>
</comment>
<organism evidence="10 11">
    <name type="scientific">Planctobacterium marinum</name>
    <dbReference type="NCBI Taxonomy" id="1631968"/>
    <lineage>
        <taxon>Bacteria</taxon>
        <taxon>Pseudomonadati</taxon>
        <taxon>Pseudomonadota</taxon>
        <taxon>Gammaproteobacteria</taxon>
        <taxon>Alteromonadales</taxon>
        <taxon>Alteromonadaceae</taxon>
        <taxon>Planctobacterium</taxon>
    </lineage>
</organism>